<evidence type="ECO:0008006" key="4">
    <source>
        <dbReference type="Google" id="ProtNLM"/>
    </source>
</evidence>
<proteinExistence type="predicted"/>
<name>A0A3E0VDA3_9MICO</name>
<dbReference type="OrthoDB" id="2594539at2"/>
<evidence type="ECO:0000313" key="2">
    <source>
        <dbReference type="EMBL" id="RFA07370.1"/>
    </source>
</evidence>
<dbReference type="Proteomes" id="UP000256709">
    <property type="component" value="Unassembled WGS sequence"/>
</dbReference>
<gene>
    <name evidence="2" type="ORF">B7R21_14240</name>
</gene>
<accession>A0A3E0VDA3</accession>
<dbReference type="EMBL" id="NBXA01000026">
    <property type="protein sequence ID" value="RFA07370.1"/>
    <property type="molecule type" value="Genomic_DNA"/>
</dbReference>
<dbReference type="Gene3D" id="3.40.960.10">
    <property type="entry name" value="VSR Endonuclease"/>
    <property type="match status" value="1"/>
</dbReference>
<organism evidence="2 3">
    <name type="scientific">Subtercola boreus</name>
    <dbReference type="NCBI Taxonomy" id="120213"/>
    <lineage>
        <taxon>Bacteria</taxon>
        <taxon>Bacillati</taxon>
        <taxon>Actinomycetota</taxon>
        <taxon>Actinomycetes</taxon>
        <taxon>Micrococcales</taxon>
        <taxon>Microbacteriaceae</taxon>
        <taxon>Subtercola</taxon>
    </lineage>
</organism>
<protein>
    <recommendedName>
        <fullName evidence="4">DUF559 domain-containing protein</fullName>
    </recommendedName>
</protein>
<dbReference type="AlphaFoldDB" id="A0A3E0VDA3"/>
<evidence type="ECO:0000256" key="1">
    <source>
        <dbReference type="SAM" id="MobiDB-lite"/>
    </source>
</evidence>
<dbReference type="RefSeq" id="WP_116283912.1">
    <property type="nucleotide sequence ID" value="NZ_NBXA01000026.1"/>
</dbReference>
<feature type="region of interest" description="Disordered" evidence="1">
    <location>
        <begin position="282"/>
        <end position="309"/>
    </location>
</feature>
<reference evidence="2 3" key="1">
    <citation type="submission" date="2017-04" db="EMBL/GenBank/DDBJ databases">
        <title>Comparative genome analysis of Subtercola boreus.</title>
        <authorList>
            <person name="Cho Y.-J."/>
            <person name="Cho A."/>
            <person name="Kim O.-S."/>
            <person name="Lee J.-I."/>
        </authorList>
    </citation>
    <scope>NUCLEOTIDE SEQUENCE [LARGE SCALE GENOMIC DNA]</scope>
    <source>
        <strain evidence="2 3">P27444</strain>
    </source>
</reference>
<evidence type="ECO:0000313" key="3">
    <source>
        <dbReference type="Proteomes" id="UP000256709"/>
    </source>
</evidence>
<sequence length="309" mass="34916">MNDFAPELLPWPGVVHGSQLSGRGIAFRDLQRACRAGFIRRIARGWYALPDAHITVVRAVRAGGSLTGPSAARLYGLWVPPDLRLHVAVPSNSSTVPSVSSRSSDLCVHWLPDRGRLPIAIQPIPAALDHAISCCTPENAVAIVDSALNKRLVTIWRLRASVGSRSEKHRRVIDRSDPASESGLESLVRYRLASLRIGVRTQARRRGVGRVDLLVGDRFVIELDGRAFHDDDRAFAVDHERNLELFRTDHLNLRLTYEHVMFRWPEIERIILHRVRRREHRWRSSQTPQEKDQKRMETVVASARDASSP</sequence>
<comment type="caution">
    <text evidence="2">The sequence shown here is derived from an EMBL/GenBank/DDBJ whole genome shotgun (WGS) entry which is preliminary data.</text>
</comment>